<evidence type="ECO:0000259" key="2">
    <source>
        <dbReference type="Pfam" id="PF07715"/>
    </source>
</evidence>
<dbReference type="SUPFAM" id="SSF49464">
    <property type="entry name" value="Carboxypeptidase regulatory domain-like"/>
    <property type="match status" value="1"/>
</dbReference>
<dbReference type="InterPro" id="IPR037066">
    <property type="entry name" value="Plug_dom_sf"/>
</dbReference>
<comment type="caution">
    <text evidence="3">The sequence shown here is derived from an EMBL/GenBank/DDBJ whole genome shotgun (WGS) entry which is preliminary data.</text>
</comment>
<dbReference type="EMBL" id="JAERQG010000001">
    <property type="protein sequence ID" value="MBL0764848.1"/>
    <property type="molecule type" value="Genomic_DNA"/>
</dbReference>
<dbReference type="Gene3D" id="2.170.130.10">
    <property type="entry name" value="TonB-dependent receptor, plug domain"/>
    <property type="match status" value="1"/>
</dbReference>
<accession>A0A937AJS2</accession>
<dbReference type="RefSeq" id="WP_201918808.1">
    <property type="nucleotide sequence ID" value="NZ_JAERQG010000001.1"/>
</dbReference>
<dbReference type="AlphaFoldDB" id="A0A937AJS2"/>
<name>A0A937AJS2_9BACT</name>
<keyword evidence="3" id="KW-0675">Receptor</keyword>
<proteinExistence type="predicted"/>
<reference evidence="3" key="1">
    <citation type="submission" date="2021-01" db="EMBL/GenBank/DDBJ databases">
        <title>Marivirga sp. nov., isolated from intertidal surface sediments.</title>
        <authorList>
            <person name="Zhang M."/>
        </authorList>
    </citation>
    <scope>NUCLEOTIDE SEQUENCE</scope>
    <source>
        <strain evidence="3">SM1354</strain>
    </source>
</reference>
<dbReference type="InterPro" id="IPR008969">
    <property type="entry name" value="CarboxyPept-like_regulatory"/>
</dbReference>
<organism evidence="3 4">
    <name type="scientific">Marivirga atlantica</name>
    <dbReference type="NCBI Taxonomy" id="1548457"/>
    <lineage>
        <taxon>Bacteria</taxon>
        <taxon>Pseudomonadati</taxon>
        <taxon>Bacteroidota</taxon>
        <taxon>Cytophagia</taxon>
        <taxon>Cytophagales</taxon>
        <taxon>Marivirgaceae</taxon>
        <taxon>Marivirga</taxon>
    </lineage>
</organism>
<gene>
    <name evidence="3" type="ORF">JKP34_06265</name>
</gene>
<protein>
    <submittedName>
        <fullName evidence="3">TonB-dependent receptor plug domain-containing protein</fullName>
    </submittedName>
</protein>
<sequence>MRKLIFLTGFIFCAMVAVAQESVTGLVTNSENEPLIGAHIINLNNIDHSAVTDETGKFILIKFQETDTLLIKYIGYQERLYIPKEMDALNIQLTREQRVLREVSVKAVPMGAEVFAMEKLKPLDIYLNPASKADPLVAVNTTASSTTKDENAAVSFRGATANQTAYFINGVPLKNPVKYTQLNNTGTLSIFNTDFLRDVTIFPGNPPLEYGQSTSGAIILEMADRFPKYQQHSLSLSLANLGYSFRNQLNNDSHVGVFTNFQFNELLQFTNPRGLEDINSFRSNDLGVLLVKHSAFGSFKFFQYGLMDSYNFAFNHPSYKGEFVQSSVRSISTLKWVYDLSDFTFSLIAGNSYNQNNFEFGNLDYDDENLSPYLAGHVIQEGTSHISKIGYSYWGRENHFDGQYPLYDFALSPENPSDELSYTASSNIHEVYGYHRHSFGNTALGGGVRVGMLKNAQNEISYQLQFSQQLNKKLKLKLAAGKYYQNRIAEETEADEFITSFQQSIDIEYDARKLAFTQSFYRNAFDHKNVIGSETSVNFRFSRKLQVNQNLSLLDNDNSFDWFSRSTIDWKFLPSWSFSAILQFFKGQRYQMITSSTYSEQLDVYSPIYENGSSHFRPYRNISVSISKLMQLGDRLSSVWFFSLNNALDFKNTRDLEYNFNYNYYSKNYLSRRGIYFGVVLNQIFEPK</sequence>
<dbReference type="InterPro" id="IPR012910">
    <property type="entry name" value="Plug_dom"/>
</dbReference>
<keyword evidence="1" id="KW-0732">Signal</keyword>
<dbReference type="Pfam" id="PF13715">
    <property type="entry name" value="CarbopepD_reg_2"/>
    <property type="match status" value="1"/>
</dbReference>
<evidence type="ECO:0000256" key="1">
    <source>
        <dbReference type="SAM" id="SignalP"/>
    </source>
</evidence>
<dbReference type="Pfam" id="PF07715">
    <property type="entry name" value="Plug"/>
    <property type="match status" value="1"/>
</dbReference>
<feature type="domain" description="TonB-dependent receptor plug" evidence="2">
    <location>
        <begin position="138"/>
        <end position="217"/>
    </location>
</feature>
<evidence type="ECO:0000313" key="4">
    <source>
        <dbReference type="Proteomes" id="UP000642920"/>
    </source>
</evidence>
<evidence type="ECO:0000313" key="3">
    <source>
        <dbReference type="EMBL" id="MBL0764848.1"/>
    </source>
</evidence>
<dbReference type="SUPFAM" id="SSF56935">
    <property type="entry name" value="Porins"/>
    <property type="match status" value="1"/>
</dbReference>
<keyword evidence="4" id="KW-1185">Reference proteome</keyword>
<feature type="chain" id="PRO_5037343128" evidence="1">
    <location>
        <begin position="20"/>
        <end position="688"/>
    </location>
</feature>
<dbReference type="Proteomes" id="UP000642920">
    <property type="component" value="Unassembled WGS sequence"/>
</dbReference>
<feature type="signal peptide" evidence="1">
    <location>
        <begin position="1"/>
        <end position="19"/>
    </location>
</feature>